<sequence length="93" mass="10885">MKQDYIVRWSEIARFQLLDKAEYIKEQSQSPEVADKFIDDIERLAEKLSYIASAYNDGKFHIFPLKNGHSVKFLVIKDYVMIYAFHPKGLNIG</sequence>
<keyword evidence="3" id="KW-1185">Reference proteome</keyword>
<dbReference type="Gene3D" id="3.30.2310.20">
    <property type="entry name" value="RelE-like"/>
    <property type="match status" value="1"/>
</dbReference>
<gene>
    <name evidence="1" type="ORF">CFY87_00175</name>
    <name evidence="2" type="ORF">NCTC10851_01439</name>
</gene>
<reference evidence="2 4" key="2">
    <citation type="submission" date="2018-06" db="EMBL/GenBank/DDBJ databases">
        <authorList>
            <consortium name="Pathogen Informatics"/>
            <person name="Doyle S."/>
        </authorList>
    </citation>
    <scope>NUCLEOTIDE SEQUENCE [LARGE SCALE GENOMIC DNA]</scope>
    <source>
        <strain evidence="2 4">NCTC10851</strain>
    </source>
</reference>
<dbReference type="EMBL" id="NLFK01000001">
    <property type="protein sequence ID" value="OZN25682.1"/>
    <property type="molecule type" value="Genomic_DNA"/>
</dbReference>
<accession>A0A263HF22</accession>
<proteinExistence type="predicted"/>
<dbReference type="EMBL" id="UFSB01000001">
    <property type="protein sequence ID" value="SUU37072.1"/>
    <property type="molecule type" value="Genomic_DNA"/>
</dbReference>
<dbReference type="InterPro" id="IPR035093">
    <property type="entry name" value="RelE/ParE_toxin_dom_sf"/>
</dbReference>
<dbReference type="OrthoDB" id="5678981at2"/>
<name>A0A263HF22_9PAST</name>
<organism evidence="2 4">
    <name type="scientific">Actinobacillus seminis</name>
    <dbReference type="NCBI Taxonomy" id="722"/>
    <lineage>
        <taxon>Bacteria</taxon>
        <taxon>Pseudomonadati</taxon>
        <taxon>Pseudomonadota</taxon>
        <taxon>Gammaproteobacteria</taxon>
        <taxon>Pasteurellales</taxon>
        <taxon>Pasteurellaceae</taxon>
        <taxon>Actinobacillus</taxon>
    </lineage>
</organism>
<evidence type="ECO:0000313" key="1">
    <source>
        <dbReference type="EMBL" id="OZN25682.1"/>
    </source>
</evidence>
<protein>
    <recommendedName>
        <fullName evidence="5">Type II toxin-antitoxin system RelE/ParE family toxin</fullName>
    </recommendedName>
</protein>
<reference evidence="1 3" key="1">
    <citation type="submission" date="2017-07" db="EMBL/GenBank/DDBJ databases">
        <title>Virulence factors identified in Actinobacillus seminis.</title>
        <authorList>
            <person name="Negrete-Abascal E."/>
            <person name="Vaca-Pacheco S."/>
            <person name="Montes-Garcia F."/>
            <person name="Leyto-Gil A.M."/>
            <person name="Fragoso-Garcia E."/>
            <person name="Carvente-Garcia R."/>
            <person name="Perez-Agueros S."/>
            <person name="Castelan-Sanchez H.G."/>
            <person name="Garcia-Molina A."/>
            <person name="Villamar T.E."/>
            <person name="Vazquez-Cruz C."/>
        </authorList>
    </citation>
    <scope>NUCLEOTIDE SEQUENCE [LARGE SCALE GENOMIC DNA]</scope>
    <source>
        <strain evidence="1 3">ATCC 15768</strain>
    </source>
</reference>
<evidence type="ECO:0000313" key="3">
    <source>
        <dbReference type="Proteomes" id="UP000215738"/>
    </source>
</evidence>
<dbReference type="Proteomes" id="UP000215738">
    <property type="component" value="Unassembled WGS sequence"/>
</dbReference>
<dbReference type="Proteomes" id="UP000254507">
    <property type="component" value="Unassembled WGS sequence"/>
</dbReference>
<dbReference type="InParanoid" id="A0A263HF22"/>
<evidence type="ECO:0000313" key="4">
    <source>
        <dbReference type="Proteomes" id="UP000254507"/>
    </source>
</evidence>
<evidence type="ECO:0008006" key="5">
    <source>
        <dbReference type="Google" id="ProtNLM"/>
    </source>
</evidence>
<dbReference type="AlphaFoldDB" id="A0A263HF22"/>
<evidence type="ECO:0000313" key="2">
    <source>
        <dbReference type="EMBL" id="SUU37072.1"/>
    </source>
</evidence>
<dbReference type="RefSeq" id="WP_094945320.1">
    <property type="nucleotide sequence ID" value="NZ_JBMHIA010000004.1"/>
</dbReference>